<protein>
    <submittedName>
        <fullName evidence="3">Concanavalin A-like lectin/glucanase domain-containing protein</fullName>
    </submittedName>
</protein>
<sequence length="356" mass="38259">MVPPKPLTTVLATLLTLTVPTTAAYTLKTDLSHTNFFSNFAHYTGPDPTKGFVQYLSHDAAVQAGLVGYLNTSVFLGSDYTSKDARGRASVRLESIPTFNRGLLVADITHMPSSGCGSWPAFWMLGKEKWPLGGEVDILEGVNDYQHNAVTLHTSPGCIVDNATSSSSSSSSSSTDELPYTGTMKTSNCDVAAPGQGKNVGCSIHAAPAGSPDHLPTYGSAFNTQGGGIYVVELTSTSISTWIFPRSTTNTTLLASLLSSPNPSTFPAPIARFSGSGCDFERRFRDMRVIFNTAFCGVWAAGEWETGGCAKKTGVKKCADYVRENPEAFLEAYWEIGGLRWFEDDGIKKVARSVRW</sequence>
<dbReference type="CDD" id="cd02181">
    <property type="entry name" value="GH16_fungal_Lam16A_glucanase"/>
    <property type="match status" value="1"/>
</dbReference>
<evidence type="ECO:0000313" key="4">
    <source>
        <dbReference type="Proteomes" id="UP000700596"/>
    </source>
</evidence>
<evidence type="ECO:0000256" key="1">
    <source>
        <dbReference type="SAM" id="SignalP"/>
    </source>
</evidence>
<dbReference type="InterPro" id="IPR000757">
    <property type="entry name" value="Beta-glucanase-like"/>
</dbReference>
<accession>A0A9P9EEK5</accession>
<dbReference type="Proteomes" id="UP000700596">
    <property type="component" value="Unassembled WGS sequence"/>
</dbReference>
<dbReference type="OrthoDB" id="192832at2759"/>
<dbReference type="InterPro" id="IPR050546">
    <property type="entry name" value="Glycosyl_Hydrlase_16"/>
</dbReference>
<dbReference type="EMBL" id="JAGMWT010000001">
    <property type="protein sequence ID" value="KAH7137994.1"/>
    <property type="molecule type" value="Genomic_DNA"/>
</dbReference>
<gene>
    <name evidence="3" type="ORF">B0J11DRAFT_2050</name>
</gene>
<dbReference type="Pfam" id="PF26113">
    <property type="entry name" value="GH16_XgeA"/>
    <property type="match status" value="1"/>
</dbReference>
<dbReference type="InterPro" id="IPR013320">
    <property type="entry name" value="ConA-like_dom_sf"/>
</dbReference>
<dbReference type="AlphaFoldDB" id="A0A9P9EEK5"/>
<feature type="chain" id="PRO_5040501861" evidence="1">
    <location>
        <begin position="24"/>
        <end position="356"/>
    </location>
</feature>
<feature type="domain" description="GH16" evidence="2">
    <location>
        <begin position="12"/>
        <end position="265"/>
    </location>
</feature>
<organism evidence="3 4">
    <name type="scientific">Dendryphion nanum</name>
    <dbReference type="NCBI Taxonomy" id="256645"/>
    <lineage>
        <taxon>Eukaryota</taxon>
        <taxon>Fungi</taxon>
        <taxon>Dikarya</taxon>
        <taxon>Ascomycota</taxon>
        <taxon>Pezizomycotina</taxon>
        <taxon>Dothideomycetes</taxon>
        <taxon>Pleosporomycetidae</taxon>
        <taxon>Pleosporales</taxon>
        <taxon>Torulaceae</taxon>
        <taxon>Dendryphion</taxon>
    </lineage>
</organism>
<proteinExistence type="predicted"/>
<reference evidence="3" key="1">
    <citation type="journal article" date="2021" name="Nat. Commun.">
        <title>Genetic determinants of endophytism in the Arabidopsis root mycobiome.</title>
        <authorList>
            <person name="Mesny F."/>
            <person name="Miyauchi S."/>
            <person name="Thiergart T."/>
            <person name="Pickel B."/>
            <person name="Atanasova L."/>
            <person name="Karlsson M."/>
            <person name="Huettel B."/>
            <person name="Barry K.W."/>
            <person name="Haridas S."/>
            <person name="Chen C."/>
            <person name="Bauer D."/>
            <person name="Andreopoulos W."/>
            <person name="Pangilinan J."/>
            <person name="LaButti K."/>
            <person name="Riley R."/>
            <person name="Lipzen A."/>
            <person name="Clum A."/>
            <person name="Drula E."/>
            <person name="Henrissat B."/>
            <person name="Kohler A."/>
            <person name="Grigoriev I.V."/>
            <person name="Martin F.M."/>
            <person name="Hacquard S."/>
        </authorList>
    </citation>
    <scope>NUCLEOTIDE SEQUENCE</scope>
    <source>
        <strain evidence="3">MPI-CAGE-CH-0243</strain>
    </source>
</reference>
<keyword evidence="1" id="KW-0732">Signal</keyword>
<dbReference type="PANTHER" id="PTHR10963:SF24">
    <property type="entry name" value="GLYCOSIDASE C21B10.07-RELATED"/>
    <property type="match status" value="1"/>
</dbReference>
<name>A0A9P9EEK5_9PLEO</name>
<dbReference type="PROSITE" id="PS51762">
    <property type="entry name" value="GH16_2"/>
    <property type="match status" value="1"/>
</dbReference>
<keyword evidence="4" id="KW-1185">Reference proteome</keyword>
<dbReference type="GO" id="GO:0004553">
    <property type="term" value="F:hydrolase activity, hydrolyzing O-glycosyl compounds"/>
    <property type="evidence" value="ECO:0007669"/>
    <property type="project" value="InterPro"/>
</dbReference>
<evidence type="ECO:0000313" key="3">
    <source>
        <dbReference type="EMBL" id="KAH7137994.1"/>
    </source>
</evidence>
<dbReference type="SUPFAM" id="SSF49899">
    <property type="entry name" value="Concanavalin A-like lectins/glucanases"/>
    <property type="match status" value="1"/>
</dbReference>
<evidence type="ECO:0000259" key="2">
    <source>
        <dbReference type="PROSITE" id="PS51762"/>
    </source>
</evidence>
<feature type="signal peptide" evidence="1">
    <location>
        <begin position="1"/>
        <end position="23"/>
    </location>
</feature>
<dbReference type="GO" id="GO:0009251">
    <property type="term" value="P:glucan catabolic process"/>
    <property type="evidence" value="ECO:0007669"/>
    <property type="project" value="TreeGrafter"/>
</dbReference>
<dbReference type="PANTHER" id="PTHR10963">
    <property type="entry name" value="GLYCOSYL HYDROLASE-RELATED"/>
    <property type="match status" value="1"/>
</dbReference>
<dbReference type="Gene3D" id="2.60.120.200">
    <property type="match status" value="1"/>
</dbReference>
<comment type="caution">
    <text evidence="3">The sequence shown here is derived from an EMBL/GenBank/DDBJ whole genome shotgun (WGS) entry which is preliminary data.</text>
</comment>